<dbReference type="EMBL" id="MF140414">
    <property type="protein sequence ID" value="ASR87157.1"/>
    <property type="molecule type" value="Genomic_DNA"/>
</dbReference>
<reference evidence="2 3" key="1">
    <citation type="submission" date="2017-05" db="EMBL/GenBank/DDBJ databases">
        <authorList>
            <person name="Stoner T.H."/>
            <person name="Garlena R.A."/>
            <person name="Russell D.A."/>
            <person name="Pope W.H."/>
            <person name="Jacobs-Sera D."/>
            <person name="Hatfull G.F."/>
        </authorList>
    </citation>
    <scope>NUCLEOTIDE SEQUENCE [LARGE SCALE GENOMIC DNA]</scope>
</reference>
<organism evidence="2 3">
    <name type="scientific">Mycobacterium phage Krypton555</name>
    <dbReference type="NCBI Taxonomy" id="2015885"/>
    <lineage>
        <taxon>Viruses</taxon>
        <taxon>Duplodnaviria</taxon>
        <taxon>Heunggongvirae</taxon>
        <taxon>Uroviricota</taxon>
        <taxon>Caudoviricetes</taxon>
        <taxon>Vilmaviridae</taxon>
        <taxon>Lclasvirinae</taxon>
        <taxon>Lumosvirus</taxon>
        <taxon>Lumosvirus krypton555</taxon>
    </lineage>
</organism>
<feature type="compositionally biased region" description="Polar residues" evidence="1">
    <location>
        <begin position="99"/>
        <end position="110"/>
    </location>
</feature>
<dbReference type="RefSeq" id="YP_010012708.1">
    <property type="nucleotide sequence ID" value="NC_053505.1"/>
</dbReference>
<dbReference type="Proteomes" id="UP000223247">
    <property type="component" value="Segment"/>
</dbReference>
<name>A0A222ZR36_9CAUD</name>
<evidence type="ECO:0000313" key="3">
    <source>
        <dbReference type="Proteomes" id="UP000223247"/>
    </source>
</evidence>
<dbReference type="KEGG" id="vg:63209240"/>
<accession>A0A222ZR36</accession>
<protein>
    <submittedName>
        <fullName evidence="2">Uncharacterized protein</fullName>
    </submittedName>
</protein>
<feature type="region of interest" description="Disordered" evidence="1">
    <location>
        <begin position="89"/>
        <end position="110"/>
    </location>
</feature>
<keyword evidence="3" id="KW-1185">Reference proteome</keyword>
<evidence type="ECO:0000256" key="1">
    <source>
        <dbReference type="SAM" id="MobiDB-lite"/>
    </source>
</evidence>
<gene>
    <name evidence="2" type="primary">133</name>
    <name evidence="2" type="ORF">KRYPTON555_133</name>
</gene>
<proteinExistence type="predicted"/>
<sequence length="110" mass="11315">MCSWAALLCALLGAWVPSIRLSAVSGLALRSAPFLGRCRAPGPLGRAGAPGRSVVCGVRLRVPTALLGAPNACLRAWLLGAVLLGRASRAPGRFPGEKPSSSGTLARSWR</sequence>
<evidence type="ECO:0000313" key="2">
    <source>
        <dbReference type="EMBL" id="ASR87157.1"/>
    </source>
</evidence>
<dbReference type="GeneID" id="63209240"/>